<evidence type="ECO:0000313" key="2">
    <source>
        <dbReference type="Proteomes" id="UP000315344"/>
    </source>
</evidence>
<dbReference type="AlphaFoldDB" id="A0A533I5G7"/>
<gene>
    <name evidence="1" type="ORF">DI616_09715</name>
</gene>
<evidence type="ECO:0008006" key="3">
    <source>
        <dbReference type="Google" id="ProtNLM"/>
    </source>
</evidence>
<reference evidence="1 2" key="1">
    <citation type="journal article" date="2017" name="Nat. Commun.">
        <title>In situ click chemistry generation of cyclooxygenase-2 inhibitors.</title>
        <authorList>
            <person name="Bhardwaj A."/>
            <person name="Kaur J."/>
            <person name="Wuest M."/>
            <person name="Wuest F."/>
        </authorList>
    </citation>
    <scope>NUCLEOTIDE SEQUENCE [LARGE SCALE GENOMIC DNA]</scope>
    <source>
        <strain evidence="1">S2_012_000_R3_94</strain>
    </source>
</reference>
<protein>
    <recommendedName>
        <fullName evidence="3">Capsule polysaccharide biosynthesis protein</fullName>
    </recommendedName>
</protein>
<sequence length="295" mass="33591">MPERTLRIHLDPEMTDRLRSGHFNFIERVRDAVASRGWHSEIAPESDAAPERYVYALHHMSGPRHKRTKIFRRTYYYPFWHIETVPQRWRWDVAKAEFRPNQIDTDEARNFIHNLRAQYLPGISPVAPTHVLIALQQDLLKARSFQTMSPLAMVEAVARTEKTCIATLHPNGDYKPEELAALDTLAARYPNLTIGGSSRDLLAGAEYVATQNSAVAMDAYLLTRPVVLFGQIDFHHIALNVADMGVEAALNAAPDHKTHYAKYLYWMLREQAIDAMAPTAELRILDALKKGGWPI</sequence>
<accession>A0A533I5G7</accession>
<dbReference type="EMBL" id="VAFL01000006">
    <property type="protein sequence ID" value="TKW66756.1"/>
    <property type="molecule type" value="Genomic_DNA"/>
</dbReference>
<proteinExistence type="predicted"/>
<organism evidence="1 2">
    <name type="scientific">Paracoccus denitrificans</name>
    <dbReference type="NCBI Taxonomy" id="266"/>
    <lineage>
        <taxon>Bacteria</taxon>
        <taxon>Pseudomonadati</taxon>
        <taxon>Pseudomonadota</taxon>
        <taxon>Alphaproteobacteria</taxon>
        <taxon>Rhodobacterales</taxon>
        <taxon>Paracoccaceae</taxon>
        <taxon>Paracoccus</taxon>
    </lineage>
</organism>
<name>A0A533I5G7_PARDE</name>
<evidence type="ECO:0000313" key="1">
    <source>
        <dbReference type="EMBL" id="TKW66756.1"/>
    </source>
</evidence>
<comment type="caution">
    <text evidence="1">The sequence shown here is derived from an EMBL/GenBank/DDBJ whole genome shotgun (WGS) entry which is preliminary data.</text>
</comment>
<dbReference type="Proteomes" id="UP000315344">
    <property type="component" value="Unassembled WGS sequence"/>
</dbReference>